<protein>
    <submittedName>
        <fullName evidence="4">Fatty acid desaturase</fullName>
    </submittedName>
</protein>
<reference evidence="4 5" key="1">
    <citation type="journal article" date="2017" name="Int. J. Syst. Evol. Microbiol.">
        <title>Roseitalea porphyridii gen. nov., sp. nov., isolated from a red alga, and reclassification of Hoeflea suaedae Chung et al. 2013 as Pseudohoeflea suaedae gen. nov., comb. nov.</title>
        <authorList>
            <person name="Hyeon J.W."/>
            <person name="Jeong S.E."/>
            <person name="Baek K."/>
            <person name="Jeon C.O."/>
        </authorList>
    </citation>
    <scope>NUCLEOTIDE SEQUENCE [LARGE SCALE GENOMIC DNA]</scope>
    <source>
        <strain evidence="4 5">MA7-20</strain>
    </source>
</reference>
<dbReference type="RefSeq" id="WP_131615447.1">
    <property type="nucleotide sequence ID" value="NZ_CP036532.1"/>
</dbReference>
<feature type="transmembrane region" description="Helical" evidence="2">
    <location>
        <begin position="124"/>
        <end position="144"/>
    </location>
</feature>
<dbReference type="KEGG" id="rpod:E0E05_03435"/>
<dbReference type="InterPro" id="IPR005804">
    <property type="entry name" value="FA_desaturase_dom"/>
</dbReference>
<proteinExistence type="predicted"/>
<dbReference type="AlphaFoldDB" id="A0A4P6UXG4"/>
<organism evidence="4 5">
    <name type="scientific">Roseitalea porphyridii</name>
    <dbReference type="NCBI Taxonomy" id="1852022"/>
    <lineage>
        <taxon>Bacteria</taxon>
        <taxon>Pseudomonadati</taxon>
        <taxon>Pseudomonadota</taxon>
        <taxon>Alphaproteobacteria</taxon>
        <taxon>Hyphomicrobiales</taxon>
        <taxon>Ahrensiaceae</taxon>
        <taxon>Roseitalea</taxon>
    </lineage>
</organism>
<sequence length="336" mass="37850">MTQIQKVEWPTLAMLAACYGIWLGAGLWLYPVAPWGALAVMAVMAGFHTSLQHEALHGHPTRNANLNELLVALPLAVAYPYRRFKALHLRHHRDESLTDPYDDPESWYVAEGDHARLPAPMRRLLAINNTFLGRLVIGPPLMVFGFLRDEVRNLIAGSRGVRRAWVHHGLGLGVLFAIVWGVMGIHPLVYVGVVAWGGMSLIAIRTYCEHRWEETPDGRTVIVEDSRILSWLFLNNNLHLVHHRLPRAPWYALPRLYRERRAQWIAANRAYVYRSYWDIVRAHALSPKDPVIHPALRRATRAIDRPASVAGGFQPSGRTPSAGPAEALPVAARPEH</sequence>
<keyword evidence="2" id="KW-0812">Transmembrane</keyword>
<dbReference type="OrthoDB" id="784276at2"/>
<dbReference type="CDD" id="cd03509">
    <property type="entry name" value="DesA_FADS-like"/>
    <property type="match status" value="1"/>
</dbReference>
<evidence type="ECO:0000313" key="4">
    <source>
        <dbReference type="EMBL" id="QBK29732.1"/>
    </source>
</evidence>
<evidence type="ECO:0000256" key="2">
    <source>
        <dbReference type="SAM" id="Phobius"/>
    </source>
</evidence>
<dbReference type="GeneID" id="90766339"/>
<evidence type="ECO:0000313" key="5">
    <source>
        <dbReference type="Proteomes" id="UP000293719"/>
    </source>
</evidence>
<feature type="transmembrane region" description="Helical" evidence="2">
    <location>
        <begin position="165"/>
        <end position="183"/>
    </location>
</feature>
<name>A0A4P6UXG4_9HYPH</name>
<keyword evidence="5" id="KW-1185">Reference proteome</keyword>
<dbReference type="Pfam" id="PF00487">
    <property type="entry name" value="FA_desaturase"/>
    <property type="match status" value="1"/>
</dbReference>
<dbReference type="GO" id="GO:0006629">
    <property type="term" value="P:lipid metabolic process"/>
    <property type="evidence" value="ECO:0007669"/>
    <property type="project" value="InterPro"/>
</dbReference>
<dbReference type="Proteomes" id="UP000293719">
    <property type="component" value="Chromosome"/>
</dbReference>
<feature type="domain" description="Fatty acid desaturase" evidence="3">
    <location>
        <begin position="33"/>
        <end position="273"/>
    </location>
</feature>
<dbReference type="EMBL" id="CP036532">
    <property type="protein sequence ID" value="QBK29732.1"/>
    <property type="molecule type" value="Genomic_DNA"/>
</dbReference>
<accession>A0A4P6UXG4</accession>
<keyword evidence="2" id="KW-1133">Transmembrane helix</keyword>
<keyword evidence="2" id="KW-0472">Membrane</keyword>
<evidence type="ECO:0000256" key="1">
    <source>
        <dbReference type="SAM" id="MobiDB-lite"/>
    </source>
</evidence>
<evidence type="ECO:0000259" key="3">
    <source>
        <dbReference type="Pfam" id="PF00487"/>
    </source>
</evidence>
<gene>
    <name evidence="4" type="ORF">E0E05_03435</name>
</gene>
<feature type="region of interest" description="Disordered" evidence="1">
    <location>
        <begin position="307"/>
        <end position="336"/>
    </location>
</feature>